<dbReference type="Proteomes" id="UP000199657">
    <property type="component" value="Unassembled WGS sequence"/>
</dbReference>
<dbReference type="InterPro" id="IPR025955">
    <property type="entry name" value="TraC/Conjuga_ATPase"/>
</dbReference>
<dbReference type="InterPro" id="IPR022303">
    <property type="entry name" value="Conjug_Trfer_ATPase"/>
</dbReference>
<dbReference type="GO" id="GO:0003677">
    <property type="term" value="F:DNA binding"/>
    <property type="evidence" value="ECO:0007669"/>
    <property type="project" value="InterPro"/>
</dbReference>
<name>A0A1H8VRB5_9GAMM</name>
<dbReference type="AlphaFoldDB" id="A0A1H8VRB5"/>
<evidence type="ECO:0000313" key="3">
    <source>
        <dbReference type="EMBL" id="SEP17820.1"/>
    </source>
</evidence>
<keyword evidence="4" id="KW-1185">Reference proteome</keyword>
<dbReference type="Pfam" id="PF11130">
    <property type="entry name" value="TraC_F_IV"/>
    <property type="match status" value="1"/>
</dbReference>
<protein>
    <submittedName>
        <fullName evidence="3">Conjugative transfer ATPase, PFL_4706 family</fullName>
    </submittedName>
</protein>
<sequence length="919" mass="102380">MIQAFRSLWPFGSGASGTAESGEPDPTLGQTRYQPVTEAEVAGLYQRPDSFTDLLPWTDYDPETRVFLLENGRSVGALFELTPASSEARSSAYLNVLREQIQSAIADTIPEVDGSPWVVQFFVQDDPAIADVGDRVRAYAAERAGDHPFARAYFSHLDAHLHRISRDGGLYVDEQVTGAAWRGQRRRVRACLYRRDAGGELAPEEELNQVAAQWVASLEAAGIGVRRCGARELYEWLVPWFNPRPEITGGDPEALLRIAPYPGDADLPFGRDLAELLTYSMPESDQRAGAWRFDGLPHTVVHAQGLRHAPRVGHFTAERRSGDNIYALFDRCPEGTVMAITITIQPQDAVHNHVAKIQAASGGDNIESQLAYREAREAMEQMARGNKLFPAQVAFYIRAENDRELVHHRNHLASKLVSQGLQVIAREAELLPLDNYLRGLPMAYDPTLERYTRRSRYVFADHLAAMLPLYGRTKGTGHPGMLFYNRGAEPLTFDPLHKQDRKKNAHALILGPTGAGKSAMLNYLIMQMAAVYKPRIFVIEAGNSMGLLGQYAQAHGLSVNQVTLNPNQDVSLPPFSAAIHLRDQPDVEARAEDEPDQDPEGDDDAEEARDVLGEMELSARIMITGGEAKEDARMSRSDRLAIRRAILRAAENVGAAGRDQVLTEDVVQGMREGAEDPSLTTTRAQRIRDMADGMELFCSGFAGKLFNRPGTRWPEADITIVDMAMLAREGYEDQLTVAYMGLMNHINDLVEQHQHANRPTLVITDEGHIITTNPLLAPFVVKITKMWRKLGAWFWVATQNLEDFPDAARKMLNMMEWWLCLVMPKEEVEQIARFRDLSEEQKALLLSARKEPGKYVEGVVLTDQIETLFRSVPPPIALALAMTEKDEKAERRAIMEELGCTEVEAAEEVARRMAEGGSP</sequence>
<dbReference type="PANTHER" id="PTHR30121:SF6">
    <property type="entry name" value="SLR6007 PROTEIN"/>
    <property type="match status" value="1"/>
</dbReference>
<dbReference type="RefSeq" id="WP_171909988.1">
    <property type="nucleotide sequence ID" value="NZ_FOEG01000014.1"/>
</dbReference>
<dbReference type="Gene3D" id="3.40.50.300">
    <property type="entry name" value="P-loop containing nucleotide triphosphate hydrolases"/>
    <property type="match status" value="2"/>
</dbReference>
<dbReference type="NCBIfam" id="TIGR03744">
    <property type="entry name" value="traC_PFL_4706"/>
    <property type="match status" value="1"/>
</dbReference>
<accession>A0A1H8VRB5</accession>
<feature type="region of interest" description="Disordered" evidence="1">
    <location>
        <begin position="586"/>
        <end position="606"/>
    </location>
</feature>
<dbReference type="Pfam" id="PF01580">
    <property type="entry name" value="FtsK_SpoIIIE"/>
    <property type="match status" value="1"/>
</dbReference>
<feature type="compositionally biased region" description="Acidic residues" evidence="1">
    <location>
        <begin position="593"/>
        <end position="606"/>
    </location>
</feature>
<dbReference type="GO" id="GO:0005524">
    <property type="term" value="F:ATP binding"/>
    <property type="evidence" value="ECO:0007669"/>
    <property type="project" value="InterPro"/>
</dbReference>
<feature type="domain" description="FtsK" evidence="2">
    <location>
        <begin position="497"/>
        <end position="535"/>
    </location>
</feature>
<dbReference type="PANTHER" id="PTHR30121">
    <property type="entry name" value="UNCHARACTERIZED PROTEIN YJGR-RELATED"/>
    <property type="match status" value="1"/>
</dbReference>
<dbReference type="STRING" id="406100.SAMN04488052_11468"/>
<dbReference type="InterPro" id="IPR002543">
    <property type="entry name" value="FtsK_dom"/>
</dbReference>
<evidence type="ECO:0000256" key="1">
    <source>
        <dbReference type="SAM" id="MobiDB-lite"/>
    </source>
</evidence>
<proteinExistence type="predicted"/>
<dbReference type="InterPro" id="IPR027417">
    <property type="entry name" value="P-loop_NTPase"/>
</dbReference>
<gene>
    <name evidence="3" type="ORF">SAMN04488052_11468</name>
</gene>
<organism evidence="3 4">
    <name type="scientific">Aquisalimonas asiatica</name>
    <dbReference type="NCBI Taxonomy" id="406100"/>
    <lineage>
        <taxon>Bacteria</taxon>
        <taxon>Pseudomonadati</taxon>
        <taxon>Pseudomonadota</taxon>
        <taxon>Gammaproteobacteria</taxon>
        <taxon>Chromatiales</taxon>
        <taxon>Ectothiorhodospiraceae</taxon>
        <taxon>Aquisalimonas</taxon>
    </lineage>
</organism>
<evidence type="ECO:0000259" key="2">
    <source>
        <dbReference type="Pfam" id="PF01580"/>
    </source>
</evidence>
<dbReference type="InterPro" id="IPR051162">
    <property type="entry name" value="T4SS_component"/>
</dbReference>
<reference evidence="3 4" key="1">
    <citation type="submission" date="2016-10" db="EMBL/GenBank/DDBJ databases">
        <authorList>
            <person name="de Groot N.N."/>
        </authorList>
    </citation>
    <scope>NUCLEOTIDE SEQUENCE [LARGE SCALE GENOMIC DNA]</scope>
    <source>
        <strain evidence="3 4">CGMCC 1.6291</strain>
    </source>
</reference>
<evidence type="ECO:0000313" key="4">
    <source>
        <dbReference type="Proteomes" id="UP000199657"/>
    </source>
</evidence>
<dbReference type="SUPFAM" id="SSF52540">
    <property type="entry name" value="P-loop containing nucleoside triphosphate hydrolases"/>
    <property type="match status" value="1"/>
</dbReference>
<dbReference type="EMBL" id="FOEG01000014">
    <property type="protein sequence ID" value="SEP17820.1"/>
    <property type="molecule type" value="Genomic_DNA"/>
</dbReference>